<keyword evidence="2" id="KW-1185">Reference proteome</keyword>
<dbReference type="EMBL" id="CABFNQ020000555">
    <property type="protein sequence ID" value="CAH0019410.1"/>
    <property type="molecule type" value="Genomic_DNA"/>
</dbReference>
<dbReference type="AlphaFoldDB" id="A0A9N9V521"/>
<proteinExistence type="predicted"/>
<organism evidence="1 2">
    <name type="scientific">Clonostachys rhizophaga</name>
    <dbReference type="NCBI Taxonomy" id="160324"/>
    <lineage>
        <taxon>Eukaryota</taxon>
        <taxon>Fungi</taxon>
        <taxon>Dikarya</taxon>
        <taxon>Ascomycota</taxon>
        <taxon>Pezizomycotina</taxon>
        <taxon>Sordariomycetes</taxon>
        <taxon>Hypocreomycetidae</taxon>
        <taxon>Hypocreales</taxon>
        <taxon>Bionectriaceae</taxon>
        <taxon>Clonostachys</taxon>
    </lineage>
</organism>
<reference evidence="1" key="1">
    <citation type="submission" date="2021-10" db="EMBL/GenBank/DDBJ databases">
        <authorList>
            <person name="Piombo E."/>
        </authorList>
    </citation>
    <scope>NUCLEOTIDE SEQUENCE</scope>
</reference>
<sequence>MARRVPQLFMVPTEDAFDDLTGDDGGNLTLASLIERGSNFTAPKTQNVTCAQRSKRAKDDSKNSRLKCNIGCMNKGSSLVVTRLSLFMLVFEVEW</sequence>
<evidence type="ECO:0000313" key="2">
    <source>
        <dbReference type="Proteomes" id="UP000696573"/>
    </source>
</evidence>
<gene>
    <name evidence="1" type="ORF">CRHIZ90672A_00010127</name>
</gene>
<accession>A0A9N9V521</accession>
<comment type="caution">
    <text evidence="1">The sequence shown here is derived from an EMBL/GenBank/DDBJ whole genome shotgun (WGS) entry which is preliminary data.</text>
</comment>
<protein>
    <submittedName>
        <fullName evidence="1">Uncharacterized protein</fullName>
    </submittedName>
</protein>
<name>A0A9N9V521_9HYPO</name>
<dbReference type="Proteomes" id="UP000696573">
    <property type="component" value="Unassembled WGS sequence"/>
</dbReference>
<evidence type="ECO:0000313" key="1">
    <source>
        <dbReference type="EMBL" id="CAH0019410.1"/>
    </source>
</evidence>